<evidence type="ECO:0000313" key="3">
    <source>
        <dbReference type="Proteomes" id="UP000749293"/>
    </source>
</evidence>
<protein>
    <submittedName>
        <fullName evidence="2">Ribulose-5-phosphate 4-epimerase/Fuculose-1-phosphate aldolase</fullName>
    </submittedName>
</protein>
<dbReference type="SMART" id="SM01007">
    <property type="entry name" value="Aldolase_II"/>
    <property type="match status" value="1"/>
</dbReference>
<dbReference type="Gene3D" id="3.40.225.10">
    <property type="entry name" value="Class II aldolase/adducin N-terminal domain"/>
    <property type="match status" value="1"/>
</dbReference>
<dbReference type="InterPro" id="IPR001303">
    <property type="entry name" value="Aldolase_II/adducin_N"/>
</dbReference>
<dbReference type="GO" id="GO:0005856">
    <property type="term" value="C:cytoskeleton"/>
    <property type="evidence" value="ECO:0007669"/>
    <property type="project" value="TreeGrafter"/>
</dbReference>
<dbReference type="AlphaFoldDB" id="A0A9P4YT78"/>
<dbReference type="Pfam" id="PF00596">
    <property type="entry name" value="Aldolase_II"/>
    <property type="match status" value="1"/>
</dbReference>
<sequence length="230" mass="25769">MSITTVTKTVQAQPTELRSIDDGVLNWNVRKTESLHVIPTFIDREAERTWAKQHMAAAFRTFARLGWADGASGHISLRDPVNPEWFWINPYAKHFSLMKASDLVLVDHNGRPVLPTPHKVNAAGFIIHSSIHRARPDIHAACHMHSPAGRAWSSFGKGIEMLNQGKQPFFRIVDRYLSSNPVEFPDSCMFYDNLAVYEGFGGIVLAEEEGLRLAEALGDKCLNLILQNHG</sequence>
<organism evidence="2 3">
    <name type="scientific">Geosmithia morbida</name>
    <dbReference type="NCBI Taxonomy" id="1094350"/>
    <lineage>
        <taxon>Eukaryota</taxon>
        <taxon>Fungi</taxon>
        <taxon>Dikarya</taxon>
        <taxon>Ascomycota</taxon>
        <taxon>Pezizomycotina</taxon>
        <taxon>Sordariomycetes</taxon>
        <taxon>Hypocreomycetidae</taxon>
        <taxon>Hypocreales</taxon>
        <taxon>Bionectriaceae</taxon>
        <taxon>Geosmithia</taxon>
    </lineage>
</organism>
<name>A0A9P4YT78_9HYPO</name>
<proteinExistence type="predicted"/>
<dbReference type="InterPro" id="IPR036409">
    <property type="entry name" value="Aldolase_II/adducin_N_sf"/>
</dbReference>
<evidence type="ECO:0000313" key="2">
    <source>
        <dbReference type="EMBL" id="KAF4122355.1"/>
    </source>
</evidence>
<dbReference type="EMBL" id="JAANYQ010000009">
    <property type="protein sequence ID" value="KAF4122355.1"/>
    <property type="molecule type" value="Genomic_DNA"/>
</dbReference>
<comment type="caution">
    <text evidence="2">The sequence shown here is derived from an EMBL/GenBank/DDBJ whole genome shotgun (WGS) entry which is preliminary data.</text>
</comment>
<dbReference type="GeneID" id="55973570"/>
<dbReference type="PANTHER" id="PTHR10672">
    <property type="entry name" value="ADDUCIN"/>
    <property type="match status" value="1"/>
</dbReference>
<dbReference type="RefSeq" id="XP_035321007.1">
    <property type="nucleotide sequence ID" value="XM_035469312.1"/>
</dbReference>
<dbReference type="SUPFAM" id="SSF53639">
    <property type="entry name" value="AraD/HMP-PK domain-like"/>
    <property type="match status" value="1"/>
</dbReference>
<dbReference type="InterPro" id="IPR051017">
    <property type="entry name" value="Aldolase-II_Adducin_sf"/>
</dbReference>
<dbReference type="OrthoDB" id="3238794at2759"/>
<accession>A0A9P4YT78</accession>
<dbReference type="GO" id="GO:0051015">
    <property type="term" value="F:actin filament binding"/>
    <property type="evidence" value="ECO:0007669"/>
    <property type="project" value="TreeGrafter"/>
</dbReference>
<dbReference type="PANTHER" id="PTHR10672:SF25">
    <property type="entry name" value="MEIOTICALLY UP-REGULATED GENE 14 PROTEIN"/>
    <property type="match status" value="1"/>
</dbReference>
<feature type="domain" description="Class II aldolase/adducin N-terminal" evidence="1">
    <location>
        <begin position="53"/>
        <end position="225"/>
    </location>
</feature>
<evidence type="ECO:0000259" key="1">
    <source>
        <dbReference type="SMART" id="SM01007"/>
    </source>
</evidence>
<reference evidence="2" key="1">
    <citation type="submission" date="2020-03" db="EMBL/GenBank/DDBJ databases">
        <title>Site-based positive gene gene selection in Geosmithia morbida across the United States reveals a broad range of putative effectors and factors for local host and environmental adapation.</title>
        <authorList>
            <person name="Onufrak A."/>
            <person name="Murdoch R.W."/>
            <person name="Gazis R."/>
            <person name="Huff M."/>
            <person name="Staton M."/>
            <person name="Klingeman W."/>
            <person name="Hadziabdic D."/>
        </authorList>
    </citation>
    <scope>NUCLEOTIDE SEQUENCE</scope>
    <source>
        <strain evidence="2">1262</strain>
    </source>
</reference>
<gene>
    <name evidence="2" type="ORF">GMORB2_7347</name>
</gene>
<keyword evidence="3" id="KW-1185">Reference proteome</keyword>
<dbReference type="Proteomes" id="UP000749293">
    <property type="component" value="Unassembled WGS sequence"/>
</dbReference>